<feature type="compositionally biased region" description="Low complexity" evidence="1">
    <location>
        <begin position="1"/>
        <end position="12"/>
    </location>
</feature>
<feature type="compositionally biased region" description="Low complexity" evidence="1">
    <location>
        <begin position="19"/>
        <end position="39"/>
    </location>
</feature>
<keyword evidence="4" id="KW-1185">Reference proteome</keyword>
<evidence type="ECO:0008006" key="5">
    <source>
        <dbReference type="Google" id="ProtNLM"/>
    </source>
</evidence>
<reference evidence="3 4" key="1">
    <citation type="submission" date="2014-08" db="EMBL/GenBank/DDBJ databases">
        <title>Complete genome sequence of Corynebacterium sphenisci CECT 5990(T) (=DSM 44792(T)), isolated from healthy wild penguins.</title>
        <authorList>
            <person name="Ruckert C."/>
            <person name="Albersmeier A."/>
            <person name="Winkler A."/>
            <person name="Kalinowski J."/>
        </authorList>
    </citation>
    <scope>NUCLEOTIDE SEQUENCE [LARGE SCALE GENOMIC DNA]</scope>
    <source>
        <strain evidence="3 4">DSM 44792</strain>
    </source>
</reference>
<evidence type="ECO:0000313" key="3">
    <source>
        <dbReference type="EMBL" id="APT90060.1"/>
    </source>
</evidence>
<keyword evidence="2" id="KW-1133">Transmembrane helix</keyword>
<dbReference type="Proteomes" id="UP000185469">
    <property type="component" value="Chromosome"/>
</dbReference>
<feature type="region of interest" description="Disordered" evidence="1">
    <location>
        <begin position="1"/>
        <end position="39"/>
    </location>
</feature>
<evidence type="ECO:0000256" key="2">
    <source>
        <dbReference type="SAM" id="Phobius"/>
    </source>
</evidence>
<evidence type="ECO:0000256" key="1">
    <source>
        <dbReference type="SAM" id="MobiDB-lite"/>
    </source>
</evidence>
<keyword evidence="2" id="KW-0472">Membrane</keyword>
<keyword evidence="2" id="KW-0812">Transmembrane</keyword>
<feature type="transmembrane region" description="Helical" evidence="2">
    <location>
        <begin position="62"/>
        <end position="83"/>
    </location>
</feature>
<proteinExistence type="predicted"/>
<dbReference type="AlphaFoldDB" id="A0A1L7CW73"/>
<gene>
    <name evidence="3" type="ORF">CSPHI_02050</name>
</gene>
<name>A0A1L7CW73_9CORY</name>
<feature type="transmembrane region" description="Helical" evidence="2">
    <location>
        <begin position="95"/>
        <end position="118"/>
    </location>
</feature>
<accession>A0A1L7CW73</accession>
<organism evidence="3 4">
    <name type="scientific">Corynebacterium sphenisci DSM 44792</name>
    <dbReference type="NCBI Taxonomy" id="1437874"/>
    <lineage>
        <taxon>Bacteria</taxon>
        <taxon>Bacillati</taxon>
        <taxon>Actinomycetota</taxon>
        <taxon>Actinomycetes</taxon>
        <taxon>Mycobacteriales</taxon>
        <taxon>Corynebacteriaceae</taxon>
        <taxon>Corynebacterium</taxon>
    </lineage>
</organism>
<dbReference type="KEGG" id="csph:CSPHI_02050"/>
<sequence length="122" mass="12737">MNQQHTPATGRPPRGGHRTGPLARRAAPAPAPAPRGHAAGSIDYDAHGNAIIATRDWNAPGILISVLVLVGFIAALVFTAYGVRSWGDGLLPAKVALKYLGAAVLCLAPAVAWIAFLIRDDR</sequence>
<evidence type="ECO:0000313" key="4">
    <source>
        <dbReference type="Proteomes" id="UP000185469"/>
    </source>
</evidence>
<protein>
    <recommendedName>
        <fullName evidence="5">Transmembrane protein</fullName>
    </recommendedName>
</protein>
<dbReference type="EMBL" id="CP009248">
    <property type="protein sequence ID" value="APT90060.1"/>
    <property type="molecule type" value="Genomic_DNA"/>
</dbReference>
<dbReference type="RefSeq" id="WP_075691270.1">
    <property type="nucleotide sequence ID" value="NZ_CP009248.1"/>
</dbReference>